<keyword evidence="2" id="KW-0812">Transmembrane</keyword>
<sequence>MLKFNYCDGVKVKIASTKKIKFATILSGESDVISVEINSFEVYCTYHTCDAGVVILTNDKIDKIEDIALDKIIAAFYLAYSSEGVTYLARTVDSNLKMPYAFECPGKNTLHISSGIKYTIHESSKLIGMINQDVNFPEKWINNGRLITTENKIPHKTFLSLLLPDSKNGNVKTCVSYDMIEEISLLWGYQLNMLEENIGDITIIDENKFDKLTCDEDDNTITSYEYFSISYSDYIFTNDKGRYLYDVTPKTERHFYGQKVVSFKYSDSLKSRYNISTNLFIDKTNSIKPHCIYKLIEKDGVSVKFEFDKTVTQIEKKSNSAISNPAILSIKSKDFHNEKNETEVAIKCTVKPTTNIVKDYYFDDTIKPYSIKYNPKKNKEIFESKNYDYKYKFQINNFTIYGLYLCDGDFVGEGNGPKIDDKEYLAVVPQNKEEFERLPNVYSNGEVETSCIYEYKDFGELTMMAISNNDKRQEIIVKKDFVSKYFSYDEKKNEVKYTKTISVNDYITCQYKTHFNTTFNVKLVYTKEIVEKIKNNNQYVEKDSVLFIVACSGAALLIIFVTIGGFCIVRKRRNKRLGLHNSSIGGSSSNNSSSMLSSRFNSSNFSGSGVRQSYSNSSNVNRSSISKTRSKTKSKVGSISKKKSNFSTSISKSNRTKVKTVSGKN</sequence>
<accession>A0A0N4ZQE5</accession>
<keyword evidence="2" id="KW-1133">Transmembrane helix</keyword>
<protein>
    <submittedName>
        <fullName evidence="4">Ig-like domain-containing protein</fullName>
    </submittedName>
</protein>
<reference evidence="4" key="1">
    <citation type="submission" date="2017-02" db="UniProtKB">
        <authorList>
            <consortium name="WormBaseParasite"/>
        </authorList>
    </citation>
    <scope>IDENTIFICATION</scope>
</reference>
<dbReference type="Proteomes" id="UP000038045">
    <property type="component" value="Unplaced"/>
</dbReference>
<feature type="region of interest" description="Disordered" evidence="1">
    <location>
        <begin position="606"/>
        <end position="665"/>
    </location>
</feature>
<feature type="compositionally biased region" description="Low complexity" evidence="1">
    <location>
        <begin position="606"/>
        <end position="627"/>
    </location>
</feature>
<feature type="transmembrane region" description="Helical" evidence="2">
    <location>
        <begin position="545"/>
        <end position="569"/>
    </location>
</feature>
<evidence type="ECO:0000256" key="2">
    <source>
        <dbReference type="SAM" id="Phobius"/>
    </source>
</evidence>
<evidence type="ECO:0000313" key="4">
    <source>
        <dbReference type="WBParaSite" id="PTRK_0001074300.1"/>
    </source>
</evidence>
<feature type="compositionally biased region" description="Basic residues" evidence="1">
    <location>
        <begin position="628"/>
        <end position="644"/>
    </location>
</feature>
<evidence type="ECO:0000256" key="1">
    <source>
        <dbReference type="SAM" id="MobiDB-lite"/>
    </source>
</evidence>
<keyword evidence="3" id="KW-1185">Reference proteome</keyword>
<keyword evidence="2" id="KW-0472">Membrane</keyword>
<organism evidence="3 4">
    <name type="scientific">Parastrongyloides trichosuri</name>
    <name type="common">Possum-specific nematode worm</name>
    <dbReference type="NCBI Taxonomy" id="131310"/>
    <lineage>
        <taxon>Eukaryota</taxon>
        <taxon>Metazoa</taxon>
        <taxon>Ecdysozoa</taxon>
        <taxon>Nematoda</taxon>
        <taxon>Chromadorea</taxon>
        <taxon>Rhabditida</taxon>
        <taxon>Tylenchina</taxon>
        <taxon>Panagrolaimomorpha</taxon>
        <taxon>Strongyloidoidea</taxon>
        <taxon>Strongyloididae</taxon>
        <taxon>Parastrongyloides</taxon>
    </lineage>
</organism>
<evidence type="ECO:0000313" key="3">
    <source>
        <dbReference type="Proteomes" id="UP000038045"/>
    </source>
</evidence>
<proteinExistence type="predicted"/>
<dbReference type="WBParaSite" id="PTRK_0001074300.1">
    <property type="protein sequence ID" value="PTRK_0001074300.1"/>
    <property type="gene ID" value="PTRK_0001074300"/>
</dbReference>
<dbReference type="AlphaFoldDB" id="A0A0N4ZQE5"/>
<name>A0A0N4ZQE5_PARTI</name>